<organism evidence="7 8">
    <name type="scientific">Momordica charantia</name>
    <name type="common">Bitter gourd</name>
    <name type="synonym">Balsam pear</name>
    <dbReference type="NCBI Taxonomy" id="3673"/>
    <lineage>
        <taxon>Eukaryota</taxon>
        <taxon>Viridiplantae</taxon>
        <taxon>Streptophyta</taxon>
        <taxon>Embryophyta</taxon>
        <taxon>Tracheophyta</taxon>
        <taxon>Spermatophyta</taxon>
        <taxon>Magnoliopsida</taxon>
        <taxon>eudicotyledons</taxon>
        <taxon>Gunneridae</taxon>
        <taxon>Pentapetalae</taxon>
        <taxon>rosids</taxon>
        <taxon>fabids</taxon>
        <taxon>Cucurbitales</taxon>
        <taxon>Cucurbitaceae</taxon>
        <taxon>Momordiceae</taxon>
        <taxon>Momordica</taxon>
    </lineage>
</organism>
<feature type="domain" description="NAC" evidence="6">
    <location>
        <begin position="5"/>
        <end position="171"/>
    </location>
</feature>
<proteinExistence type="predicted"/>
<accession>A0A6J1BVW3</accession>
<keyword evidence="3" id="KW-0804">Transcription</keyword>
<evidence type="ECO:0000256" key="3">
    <source>
        <dbReference type="ARBA" id="ARBA00023163"/>
    </source>
</evidence>
<name>A0A6J1BVW3_MOMCH</name>
<dbReference type="RefSeq" id="XP_022133167.1">
    <property type="nucleotide sequence ID" value="XM_022277475.1"/>
</dbReference>
<gene>
    <name evidence="8" type="primary">LOC111005837</name>
</gene>
<dbReference type="PANTHER" id="PTHR31744:SF220">
    <property type="entry name" value="LOW QUALITY PROTEIN: NAC DOMAIN-CONTAINING PROTEIN 90-LIKE"/>
    <property type="match status" value="1"/>
</dbReference>
<dbReference type="Pfam" id="PF02365">
    <property type="entry name" value="NAM"/>
    <property type="match status" value="1"/>
</dbReference>
<evidence type="ECO:0000256" key="2">
    <source>
        <dbReference type="ARBA" id="ARBA00023125"/>
    </source>
</evidence>
<feature type="region of interest" description="Disordered" evidence="5">
    <location>
        <begin position="226"/>
        <end position="246"/>
    </location>
</feature>
<dbReference type="InterPro" id="IPR036093">
    <property type="entry name" value="NAC_dom_sf"/>
</dbReference>
<reference evidence="8" key="1">
    <citation type="submission" date="2025-08" db="UniProtKB">
        <authorList>
            <consortium name="RefSeq"/>
        </authorList>
    </citation>
    <scope>IDENTIFICATION</scope>
    <source>
        <strain evidence="8">OHB3-1</strain>
    </source>
</reference>
<dbReference type="AlphaFoldDB" id="A0A6J1BVW3"/>
<dbReference type="OrthoDB" id="622307at2759"/>
<keyword evidence="4" id="KW-0539">Nucleus</keyword>
<keyword evidence="7" id="KW-1185">Reference proteome</keyword>
<dbReference type="GO" id="GO:0006355">
    <property type="term" value="P:regulation of DNA-templated transcription"/>
    <property type="evidence" value="ECO:0007669"/>
    <property type="project" value="InterPro"/>
</dbReference>
<evidence type="ECO:0000313" key="7">
    <source>
        <dbReference type="Proteomes" id="UP000504603"/>
    </source>
</evidence>
<dbReference type="SUPFAM" id="SSF101941">
    <property type="entry name" value="NAC domain"/>
    <property type="match status" value="1"/>
</dbReference>
<sequence>MEDYLTPGFRFYPTEEELVSFYLHNKLEDGRDDLKQVMDQIIPVLDIYDFNPWNLPRFAGEVCGRDEEQWFFFVPMHESEARGGRAKRLTITGYWKATGSPSQVYSSNHRSIGVKRTMVFYNGRAPTGTKTQWKMNEYKAIHVAADPSSSSSATAVFQLRQEFSLCRIYKRSKTLRSFDRRPQAQGVETMARSIASNVQVAMTKSLCFTNQPNPTTGADLLTAVISSPNNSSSGDQRDESSRTTAEISNQVDVRIMEAAYEPMWDWEQLNWF</sequence>
<dbReference type="Proteomes" id="UP000504603">
    <property type="component" value="Unplaced"/>
</dbReference>
<dbReference type="KEGG" id="mcha:111005837"/>
<dbReference type="PANTHER" id="PTHR31744">
    <property type="entry name" value="PROTEIN CUP-SHAPED COTYLEDON 2-RELATED"/>
    <property type="match status" value="1"/>
</dbReference>
<dbReference type="PROSITE" id="PS51005">
    <property type="entry name" value="NAC"/>
    <property type="match status" value="1"/>
</dbReference>
<dbReference type="Gene3D" id="2.170.150.80">
    <property type="entry name" value="NAC domain"/>
    <property type="match status" value="1"/>
</dbReference>
<keyword evidence="1" id="KW-0805">Transcription regulation</keyword>
<evidence type="ECO:0000256" key="1">
    <source>
        <dbReference type="ARBA" id="ARBA00023015"/>
    </source>
</evidence>
<evidence type="ECO:0000256" key="4">
    <source>
        <dbReference type="ARBA" id="ARBA00023242"/>
    </source>
</evidence>
<dbReference type="InterPro" id="IPR003441">
    <property type="entry name" value="NAC-dom"/>
</dbReference>
<protein>
    <submittedName>
        <fullName evidence="8">NAC domain-containing protein 90-like</fullName>
    </submittedName>
</protein>
<dbReference type="GeneID" id="111005837"/>
<evidence type="ECO:0000256" key="5">
    <source>
        <dbReference type="SAM" id="MobiDB-lite"/>
    </source>
</evidence>
<evidence type="ECO:0000313" key="8">
    <source>
        <dbReference type="RefSeq" id="XP_022133167.1"/>
    </source>
</evidence>
<evidence type="ECO:0000259" key="6">
    <source>
        <dbReference type="PROSITE" id="PS51005"/>
    </source>
</evidence>
<keyword evidence="2" id="KW-0238">DNA-binding</keyword>
<dbReference type="GO" id="GO:0003677">
    <property type="term" value="F:DNA binding"/>
    <property type="evidence" value="ECO:0007669"/>
    <property type="project" value="UniProtKB-KW"/>
</dbReference>